<reference evidence="2 3" key="1">
    <citation type="submission" date="2016-06" db="EMBL/GenBank/DDBJ databases">
        <authorList>
            <person name="Kjaerup R.B."/>
            <person name="Dalgaard T.S."/>
            <person name="Juul-Madsen H.R."/>
        </authorList>
    </citation>
    <scope>NUCLEOTIDE SEQUENCE [LARGE SCALE GENOMIC DNA]</scope>
</reference>
<organism evidence="2 3">
    <name type="scientific">Erwinia phage vB_EamM_Kwan</name>
    <dbReference type="NCBI Taxonomy" id="1883374"/>
    <lineage>
        <taxon>Viruses</taxon>
        <taxon>Duplodnaviria</taxon>
        <taxon>Heunggongvirae</taxon>
        <taxon>Uroviricota</taxon>
        <taxon>Caudoviricetes</taxon>
        <taxon>Chimalliviridae</taxon>
        <taxon>Wellingtonvirus</taxon>
        <taxon>Wellingtonvirus wellington</taxon>
    </lineage>
</organism>
<sequence length="70" mass="8218">MRIFKVMFVWGLFSFFLTAIITVPIGFRLLNPERPFAATCIGALVSLLLADIFHRVYNYYTFAMLKYTRM</sequence>
<evidence type="ECO:0000313" key="3">
    <source>
        <dbReference type="Proteomes" id="UP000202923"/>
    </source>
</evidence>
<feature type="transmembrane region" description="Helical" evidence="1">
    <location>
        <begin position="7"/>
        <end position="30"/>
    </location>
</feature>
<dbReference type="KEGG" id="vg:29061862"/>
<feature type="transmembrane region" description="Helical" evidence="1">
    <location>
        <begin position="36"/>
        <end position="60"/>
    </location>
</feature>
<name>A0A1B2IDL8_9CAUD</name>
<keyword evidence="1" id="KW-0472">Membrane</keyword>
<evidence type="ECO:0000256" key="1">
    <source>
        <dbReference type="SAM" id="Phobius"/>
    </source>
</evidence>
<evidence type="ECO:0000313" key="2">
    <source>
        <dbReference type="EMBL" id="ANZ49370.1"/>
    </source>
</evidence>
<keyword evidence="1" id="KW-0812">Transmembrane</keyword>
<keyword evidence="1" id="KW-1133">Transmembrane helix</keyword>
<dbReference type="RefSeq" id="YP_009278622.1">
    <property type="nucleotide sequence ID" value="NC_031010.1"/>
</dbReference>
<gene>
    <name evidence="2" type="ORF">KWAN_17</name>
</gene>
<dbReference type="Proteomes" id="UP000202923">
    <property type="component" value="Genome"/>
</dbReference>
<proteinExistence type="predicted"/>
<protein>
    <submittedName>
        <fullName evidence="2">Uncharacterized protein</fullName>
    </submittedName>
</protein>
<accession>A0A1B2IDL8</accession>
<dbReference type="EMBL" id="KX397369">
    <property type="protein sequence ID" value="ANZ49370.1"/>
    <property type="molecule type" value="Genomic_DNA"/>
</dbReference>
<dbReference type="GeneID" id="29061862"/>